<protein>
    <submittedName>
        <fullName evidence="1">Uncharacterized protein</fullName>
    </submittedName>
</protein>
<dbReference type="EMBL" id="SFBK01000029">
    <property type="protein sequence ID" value="TRU30485.1"/>
    <property type="molecule type" value="Genomic_DNA"/>
</dbReference>
<accession>A0A552E7J2</accession>
<evidence type="ECO:0000313" key="2">
    <source>
        <dbReference type="Proteomes" id="UP000320551"/>
    </source>
</evidence>
<dbReference type="AlphaFoldDB" id="A0A552E7J2"/>
<dbReference type="Proteomes" id="UP000320551">
    <property type="component" value="Unassembled WGS sequence"/>
</dbReference>
<comment type="caution">
    <text evidence="1">The sequence shown here is derived from an EMBL/GenBank/DDBJ whole genome shotgun (WGS) entry which is preliminary data.</text>
</comment>
<name>A0A552E7J2_MICAE</name>
<evidence type="ECO:0000313" key="1">
    <source>
        <dbReference type="EMBL" id="TRU30485.1"/>
    </source>
</evidence>
<reference evidence="1 2" key="1">
    <citation type="submission" date="2019-01" db="EMBL/GenBank/DDBJ databases">
        <title>Coherence of Microcystis species and biogeography revealed through population genomics.</title>
        <authorList>
            <person name="Perez-Carrascal O.M."/>
            <person name="Terrat Y."/>
            <person name="Giani A."/>
            <person name="Fortin N."/>
            <person name="Tromas N."/>
            <person name="Shapiro B.J."/>
        </authorList>
    </citation>
    <scope>NUCLEOTIDE SEQUENCE [LARGE SCALE GENOMIC DNA]</scope>
    <source>
        <strain evidence="1">Ma_QC_B_20070730_S2</strain>
    </source>
</reference>
<organism evidence="1 2">
    <name type="scientific">Microcystis aeruginosa Ma_QC_B_20070730_S2</name>
    <dbReference type="NCBI Taxonomy" id="2486256"/>
    <lineage>
        <taxon>Bacteria</taxon>
        <taxon>Bacillati</taxon>
        <taxon>Cyanobacteriota</taxon>
        <taxon>Cyanophyceae</taxon>
        <taxon>Oscillatoriophycideae</taxon>
        <taxon>Chroococcales</taxon>
        <taxon>Microcystaceae</taxon>
        <taxon>Microcystis</taxon>
    </lineage>
</organism>
<gene>
    <name evidence="1" type="ORF">EWV80_02080</name>
</gene>
<proteinExistence type="predicted"/>
<sequence>MKEYTGITTVEIEVTIMAKNKAHAEQLFEEIFPIVSIENESQANLIDERTSLDNNCEWQVTARDN</sequence>